<dbReference type="GO" id="GO:0035025">
    <property type="term" value="P:positive regulation of Rho protein signal transduction"/>
    <property type="evidence" value="ECO:0007669"/>
    <property type="project" value="TreeGrafter"/>
</dbReference>
<dbReference type="PROSITE" id="PS50191">
    <property type="entry name" value="CRAL_TRIO"/>
    <property type="match status" value="1"/>
</dbReference>
<gene>
    <name evidence="11" type="primary">MCF2L_2</name>
    <name evidence="11" type="ORF">EYF80_035932</name>
</gene>
<name>A0A4Z2GKY2_9TELE</name>
<protein>
    <submittedName>
        <fullName evidence="11">Guanine nucleotide exchange factor DBS</fullName>
    </submittedName>
</protein>
<keyword evidence="2" id="KW-0597">Phosphoprotein</keyword>
<organism evidence="11 12">
    <name type="scientific">Liparis tanakae</name>
    <name type="common">Tanaka's snailfish</name>
    <dbReference type="NCBI Taxonomy" id="230148"/>
    <lineage>
        <taxon>Eukaryota</taxon>
        <taxon>Metazoa</taxon>
        <taxon>Chordata</taxon>
        <taxon>Craniata</taxon>
        <taxon>Vertebrata</taxon>
        <taxon>Euteleostomi</taxon>
        <taxon>Actinopterygii</taxon>
        <taxon>Neopterygii</taxon>
        <taxon>Teleostei</taxon>
        <taxon>Neoteleostei</taxon>
        <taxon>Acanthomorphata</taxon>
        <taxon>Eupercaria</taxon>
        <taxon>Perciformes</taxon>
        <taxon>Cottioidei</taxon>
        <taxon>Cottales</taxon>
        <taxon>Liparidae</taxon>
        <taxon>Liparis</taxon>
    </lineage>
</organism>
<reference evidence="11 12" key="1">
    <citation type="submission" date="2019-03" db="EMBL/GenBank/DDBJ databases">
        <title>First draft genome of Liparis tanakae, snailfish: a comprehensive survey of snailfish specific genes.</title>
        <authorList>
            <person name="Kim W."/>
            <person name="Song I."/>
            <person name="Jeong J.-H."/>
            <person name="Kim D."/>
            <person name="Kim S."/>
            <person name="Ryu S."/>
            <person name="Song J.Y."/>
            <person name="Lee S.K."/>
        </authorList>
    </citation>
    <scope>NUCLEOTIDE SEQUENCE [LARGE SCALE GENOMIC DNA]</scope>
    <source>
        <tissue evidence="11">Muscle</tissue>
    </source>
</reference>
<dbReference type="InterPro" id="IPR001452">
    <property type="entry name" value="SH3_domain"/>
</dbReference>
<accession>A0A4Z2GKY2</accession>
<dbReference type="Proteomes" id="UP000314294">
    <property type="component" value="Unassembled WGS sequence"/>
</dbReference>
<evidence type="ECO:0000259" key="7">
    <source>
        <dbReference type="PROSITE" id="PS50002"/>
    </source>
</evidence>
<feature type="region of interest" description="Disordered" evidence="6">
    <location>
        <begin position="519"/>
        <end position="552"/>
    </location>
</feature>
<dbReference type="Gene3D" id="2.30.30.40">
    <property type="entry name" value="SH3 Domains"/>
    <property type="match status" value="1"/>
</dbReference>
<dbReference type="EMBL" id="SRLO01000503">
    <property type="protein sequence ID" value="TNN53871.1"/>
    <property type="molecule type" value="Genomic_DNA"/>
</dbReference>
<dbReference type="PROSITE" id="PS00741">
    <property type="entry name" value="DH_1"/>
    <property type="match status" value="1"/>
</dbReference>
<dbReference type="GO" id="GO:0035556">
    <property type="term" value="P:intracellular signal transduction"/>
    <property type="evidence" value="ECO:0007669"/>
    <property type="project" value="InterPro"/>
</dbReference>
<dbReference type="Gene3D" id="1.20.900.10">
    <property type="entry name" value="Dbl homology (DH) domain"/>
    <property type="match status" value="1"/>
</dbReference>
<dbReference type="GO" id="GO:0005737">
    <property type="term" value="C:cytoplasm"/>
    <property type="evidence" value="ECO:0007669"/>
    <property type="project" value="TreeGrafter"/>
</dbReference>
<dbReference type="Pfam" id="PF13716">
    <property type="entry name" value="CRAL_TRIO_2"/>
    <property type="match status" value="1"/>
</dbReference>
<evidence type="ECO:0000259" key="8">
    <source>
        <dbReference type="PROSITE" id="PS50003"/>
    </source>
</evidence>
<dbReference type="SUPFAM" id="SSF46966">
    <property type="entry name" value="Spectrin repeat"/>
    <property type="match status" value="2"/>
</dbReference>
<dbReference type="InterPro" id="IPR011993">
    <property type="entry name" value="PH-like_dom_sf"/>
</dbReference>
<dbReference type="CDD" id="cd11857">
    <property type="entry name" value="SH3_DBS"/>
    <property type="match status" value="1"/>
</dbReference>
<comment type="similarity">
    <text evidence="4">Belongs to the MCF2 family.</text>
</comment>
<feature type="region of interest" description="Disordered" evidence="6">
    <location>
        <begin position="1145"/>
        <end position="1179"/>
    </location>
</feature>
<dbReference type="InterPro" id="IPR035534">
    <property type="entry name" value="DBS_PH"/>
</dbReference>
<dbReference type="PANTHER" id="PTHR22826:SF115">
    <property type="entry name" value="GUANINE NUCLEOTIDE EXCHANGE FACTOR DBS"/>
    <property type="match status" value="1"/>
</dbReference>
<evidence type="ECO:0000256" key="1">
    <source>
        <dbReference type="ARBA" id="ARBA00022443"/>
    </source>
</evidence>
<feature type="domain" description="SH3" evidence="7">
    <location>
        <begin position="1081"/>
        <end position="1142"/>
    </location>
</feature>
<feature type="domain" description="CRAL-TRIO" evidence="10">
    <location>
        <begin position="70"/>
        <end position="206"/>
    </location>
</feature>
<comment type="caution">
    <text evidence="11">The sequence shown here is derived from an EMBL/GenBank/DDBJ whole genome shotgun (WGS) entry which is preliminary data.</text>
</comment>
<dbReference type="InterPro" id="IPR055251">
    <property type="entry name" value="SOS1_NGEF_PH"/>
</dbReference>
<dbReference type="CDD" id="cd00160">
    <property type="entry name" value="RhoGEF"/>
    <property type="match status" value="1"/>
</dbReference>
<dbReference type="CDD" id="cd01227">
    <property type="entry name" value="PH_Dbs"/>
    <property type="match status" value="1"/>
</dbReference>
<evidence type="ECO:0000256" key="6">
    <source>
        <dbReference type="SAM" id="MobiDB-lite"/>
    </source>
</evidence>
<dbReference type="SUPFAM" id="SSF50044">
    <property type="entry name" value="SH3-domain"/>
    <property type="match status" value="1"/>
</dbReference>
<dbReference type="SMART" id="SM00516">
    <property type="entry name" value="SEC14"/>
    <property type="match status" value="1"/>
</dbReference>
<dbReference type="Gene3D" id="1.20.58.60">
    <property type="match status" value="1"/>
</dbReference>
<evidence type="ECO:0000259" key="9">
    <source>
        <dbReference type="PROSITE" id="PS50010"/>
    </source>
</evidence>
<evidence type="ECO:0000256" key="2">
    <source>
        <dbReference type="ARBA" id="ARBA00022553"/>
    </source>
</evidence>
<feature type="domain" description="PH" evidence="8">
    <location>
        <begin position="783"/>
        <end position="899"/>
    </location>
</feature>
<feature type="compositionally biased region" description="Low complexity" evidence="6">
    <location>
        <begin position="938"/>
        <end position="960"/>
    </location>
</feature>
<dbReference type="PROSITE" id="PS50002">
    <property type="entry name" value="SH3"/>
    <property type="match status" value="1"/>
</dbReference>
<dbReference type="PROSITE" id="PS50010">
    <property type="entry name" value="DH_2"/>
    <property type="match status" value="1"/>
</dbReference>
<evidence type="ECO:0000313" key="12">
    <source>
        <dbReference type="Proteomes" id="UP000314294"/>
    </source>
</evidence>
<dbReference type="Pfam" id="PF23289">
    <property type="entry name" value="Spectrin_5"/>
    <property type="match status" value="1"/>
</dbReference>
<dbReference type="SUPFAM" id="SSF50729">
    <property type="entry name" value="PH domain-like"/>
    <property type="match status" value="1"/>
</dbReference>
<dbReference type="SUPFAM" id="SSF52087">
    <property type="entry name" value="CRAL/TRIO domain"/>
    <property type="match status" value="1"/>
</dbReference>
<evidence type="ECO:0000313" key="11">
    <source>
        <dbReference type="EMBL" id="TNN53871.1"/>
    </source>
</evidence>
<dbReference type="AlphaFoldDB" id="A0A4Z2GKY2"/>
<keyword evidence="12" id="KW-1185">Reference proteome</keyword>
<dbReference type="PANTHER" id="PTHR22826">
    <property type="entry name" value="RHO GUANINE EXCHANGE FACTOR-RELATED"/>
    <property type="match status" value="1"/>
</dbReference>
<evidence type="ECO:0000259" key="10">
    <source>
        <dbReference type="PROSITE" id="PS50191"/>
    </source>
</evidence>
<dbReference type="InterPro" id="IPR000219">
    <property type="entry name" value="DH_dom"/>
</dbReference>
<feature type="region of interest" description="Disordered" evidence="6">
    <location>
        <begin position="929"/>
        <end position="1077"/>
    </location>
</feature>
<feature type="domain" description="DH" evidence="9">
    <location>
        <begin position="585"/>
        <end position="765"/>
    </location>
</feature>
<evidence type="ECO:0000256" key="4">
    <source>
        <dbReference type="ARBA" id="ARBA00049987"/>
    </source>
</evidence>
<dbReference type="OrthoDB" id="10004999at2759"/>
<dbReference type="PROSITE" id="PS50003">
    <property type="entry name" value="PH_DOMAIN"/>
    <property type="match status" value="1"/>
</dbReference>
<dbReference type="InterPro" id="IPR035532">
    <property type="entry name" value="DBS_SH3"/>
</dbReference>
<dbReference type="CDD" id="cd00170">
    <property type="entry name" value="SEC14"/>
    <property type="match status" value="1"/>
</dbReference>
<dbReference type="SMART" id="SM00233">
    <property type="entry name" value="PH"/>
    <property type="match status" value="1"/>
</dbReference>
<dbReference type="FunFam" id="2.30.29.30:FF:000078">
    <property type="entry name" value="Guanine nucleotide exchange factor DBS"/>
    <property type="match status" value="1"/>
</dbReference>
<dbReference type="Pfam" id="PF22697">
    <property type="entry name" value="SOS1_NGEF_PH"/>
    <property type="match status" value="1"/>
</dbReference>
<dbReference type="InterPro" id="IPR036028">
    <property type="entry name" value="SH3-like_dom_sf"/>
</dbReference>
<proteinExistence type="inferred from homology"/>
<dbReference type="InterPro" id="IPR001251">
    <property type="entry name" value="CRAL-TRIO_dom"/>
</dbReference>
<dbReference type="GO" id="GO:0005085">
    <property type="term" value="F:guanyl-nucleotide exchange factor activity"/>
    <property type="evidence" value="ECO:0007669"/>
    <property type="project" value="UniProtKB-KW"/>
</dbReference>
<dbReference type="InterPro" id="IPR036865">
    <property type="entry name" value="CRAL-TRIO_dom_sf"/>
</dbReference>
<keyword evidence="1 5" id="KW-0728">SH3 domain</keyword>
<dbReference type="InterPro" id="IPR051336">
    <property type="entry name" value="RhoGEF_Guanine_NuclExch_SF"/>
</dbReference>
<evidence type="ECO:0000256" key="5">
    <source>
        <dbReference type="PROSITE-ProRule" id="PRU00192"/>
    </source>
</evidence>
<keyword evidence="3" id="KW-0344">Guanine-nucleotide releasing factor</keyword>
<dbReference type="Gene3D" id="2.30.29.30">
    <property type="entry name" value="Pleckstrin-homology domain (PH domain)/Phosphotyrosine-binding domain (PTB)"/>
    <property type="match status" value="1"/>
</dbReference>
<dbReference type="InterPro" id="IPR001331">
    <property type="entry name" value="GDS_CDC24_CS"/>
</dbReference>
<dbReference type="InterPro" id="IPR001849">
    <property type="entry name" value="PH_domain"/>
</dbReference>
<evidence type="ECO:0000256" key="3">
    <source>
        <dbReference type="ARBA" id="ARBA00022658"/>
    </source>
</evidence>
<dbReference type="InterPro" id="IPR056466">
    <property type="entry name" value="Spectrin_DBS"/>
</dbReference>
<dbReference type="SMART" id="SM00325">
    <property type="entry name" value="RhoGEF"/>
    <property type="match status" value="1"/>
</dbReference>
<dbReference type="Pfam" id="PF00621">
    <property type="entry name" value="RhoGEF"/>
    <property type="match status" value="1"/>
</dbReference>
<dbReference type="InterPro" id="IPR035899">
    <property type="entry name" value="DBL_dom_sf"/>
</dbReference>
<dbReference type="SMART" id="SM00326">
    <property type="entry name" value="SH3"/>
    <property type="match status" value="1"/>
</dbReference>
<dbReference type="SUPFAM" id="SSF48065">
    <property type="entry name" value="DBL homology domain (DH-domain)"/>
    <property type="match status" value="1"/>
</dbReference>
<sequence>MSLLELVQDGREVLSGLLHNLSASTGPLTRDTRSGGYGPADDIVQREDGPLCAAEIGFELQKQFAILPGGRGMDGNPIIVFPEFPEFSELEEDEVQNVLNYLSSLPSVAASAVGFILVLDRRLDRWAAVRATLLRIAGSFPGNLHLVLVLRPTTLLQRTLSDFLFKYNKDEFKMKVVMLSSVTELHAYIDPGQLTTELGGTQEYRHDSWISHRTAIEAFALMVKTTAQTLQAFGTELAETELPNDAEATTNLLHAHTLKKDTMKEDLQVALSQGGRLLECINEPLQTEPECSRTNDELENLDTVQRLLGQLDETQMAFDDFWERHRTKLEQCLQLRHFEQHFREVRAQLDVTAERLSGFSEVSEALDRALSLACEGDRLIEDSHYAEDSIRPKCSELRGVCEEISSTLRSKKSLLLRAMELHHSLEKASRWCEKGIFLLASQPVDRCQSQDGAEAALQELERYLDTATLHTVADRGAMCCQYEAVLTAQLKDQVEGVFLKQSSVQEMFEKRRVSLKKLAAKQTRPVQPVAPRPEVKSPLSSPSQQRKERRYSADNAICKRVESPTHNGGIRHASLSEEEENLAVLRRHVMNELLETERAYVEELLCVLEGYAAEMDNSAMAHLIPSTLLNKKVVLFGNMSEIYQFHKRTFLKELEAYTDCPELVGRCFLERMKDLQIYEAYCQNKPRSESLWRQCSDCAFFQECQKKLEHKLGLDSYLLKPVQRITKYQLLLKELLKYSKGCDGCDDLQEALSSILGILKAVNDSMHLIAITGYEGNLSDLGRLLMQGSFSVWTEHKKGHAKVKDLARFKPMQRHLFLHEKALLFCKRREENGEGYEKAPSYSFKHSLSMTAVGITESAKGDNKKFEVWCNSRDEVFIAQAPTPEIKTSWVNEIRKVLTQQLRACRGTVNTRPLLAFAHRAIFSTAVPVSEASQQKGSDSVFPSPTSNSSSISLSPFRSSGQKNPKKQEEKKAETSSVSDSSSSPKHKDEPVTSPTTDRSSVAKKRFTLQGFSNLKSPKGSALSPEHGAKSHSVKSDPTPFGFKGWNKASLSVDASEENDGYSSGEDPMNSDPEDEVARKLAPGTYTVVADCEKAGPQELSVTSGDMVQLIREGEEGQWFVKNLRSSKEGWVAAANLLSLISESKSSQSLSSSDGSVSGNLSTSSSCSETYTSFSDIKP</sequence>